<gene>
    <name evidence="2" type="ORF">UU59_C0011G0006</name>
</gene>
<dbReference type="Proteomes" id="UP000034544">
    <property type="component" value="Unassembled WGS sequence"/>
</dbReference>
<dbReference type="Gene3D" id="3.30.700.10">
    <property type="entry name" value="Glycoprotein, Type 4 Pilin"/>
    <property type="match status" value="1"/>
</dbReference>
<feature type="transmembrane region" description="Helical" evidence="1">
    <location>
        <begin position="22"/>
        <end position="44"/>
    </location>
</feature>
<dbReference type="InterPro" id="IPR012902">
    <property type="entry name" value="N_methyl_site"/>
</dbReference>
<organism evidence="2 3">
    <name type="scientific">candidate division WWE3 bacterium GW2011_GWE1_41_27</name>
    <dbReference type="NCBI Taxonomy" id="1619131"/>
    <lineage>
        <taxon>Bacteria</taxon>
        <taxon>Katanobacteria</taxon>
    </lineage>
</organism>
<dbReference type="AlphaFoldDB" id="A0A0G0Z2T1"/>
<evidence type="ECO:0000256" key="1">
    <source>
        <dbReference type="SAM" id="Phobius"/>
    </source>
</evidence>
<reference evidence="2 3" key="1">
    <citation type="journal article" date="2015" name="Nature">
        <title>rRNA introns, odd ribosomes, and small enigmatic genomes across a large radiation of phyla.</title>
        <authorList>
            <person name="Brown C.T."/>
            <person name="Hug L.A."/>
            <person name="Thomas B.C."/>
            <person name="Sharon I."/>
            <person name="Castelle C.J."/>
            <person name="Singh A."/>
            <person name="Wilkins M.J."/>
            <person name="Williams K.H."/>
            <person name="Banfield J.F."/>
        </authorList>
    </citation>
    <scope>NUCLEOTIDE SEQUENCE [LARGE SCALE GENOMIC DNA]</scope>
</reference>
<proteinExistence type="predicted"/>
<keyword evidence="1" id="KW-0812">Transmembrane</keyword>
<protein>
    <submittedName>
        <fullName evidence="2">MSHA biogenesis protein MshO</fullName>
    </submittedName>
</protein>
<dbReference type="InterPro" id="IPR045584">
    <property type="entry name" value="Pilin-like"/>
</dbReference>
<evidence type="ECO:0000313" key="3">
    <source>
        <dbReference type="Proteomes" id="UP000034544"/>
    </source>
</evidence>
<evidence type="ECO:0000313" key="2">
    <source>
        <dbReference type="EMBL" id="KKS07178.1"/>
    </source>
</evidence>
<sequence>MKKIAAVTDTTTQNKGFTLVELLVVIALLGISVGVTNDILVSLVRSYSKTQIKNEIEQQANFVGLKLERELRSAESVVPPTVPPYTSRLVILKGGGVSVTYELVGDVLKVQNPTGSAAVALTSKDGVSGVSVTCGLSSGTACFSVTGSDPQTVVMNIKLQAVKGNAKEYSEIVNAITIRKSY</sequence>
<dbReference type="Pfam" id="PF07963">
    <property type="entry name" value="N_methyl"/>
    <property type="match status" value="1"/>
</dbReference>
<accession>A0A0G0Z2T1</accession>
<name>A0A0G0Z2T1_UNCKA</name>
<dbReference type="SUPFAM" id="SSF54523">
    <property type="entry name" value="Pili subunits"/>
    <property type="match status" value="1"/>
</dbReference>
<dbReference type="EMBL" id="LCBF01000011">
    <property type="protein sequence ID" value="KKS07178.1"/>
    <property type="molecule type" value="Genomic_DNA"/>
</dbReference>
<comment type="caution">
    <text evidence="2">The sequence shown here is derived from an EMBL/GenBank/DDBJ whole genome shotgun (WGS) entry which is preliminary data.</text>
</comment>
<keyword evidence="1" id="KW-0472">Membrane</keyword>
<dbReference type="NCBIfam" id="TIGR02532">
    <property type="entry name" value="IV_pilin_GFxxxE"/>
    <property type="match status" value="1"/>
</dbReference>
<keyword evidence="1" id="KW-1133">Transmembrane helix</keyword>